<name>A0AAN7S1G5_MYCAM</name>
<proteinExistence type="predicted"/>
<dbReference type="EMBL" id="JAUNZN010000009">
    <property type="protein sequence ID" value="KAK4816121.1"/>
    <property type="molecule type" value="Genomic_DNA"/>
</dbReference>
<protein>
    <submittedName>
        <fullName evidence="1">Uncharacterized protein</fullName>
    </submittedName>
</protein>
<evidence type="ECO:0000313" key="1">
    <source>
        <dbReference type="EMBL" id="KAK4816121.1"/>
    </source>
</evidence>
<evidence type="ECO:0000313" key="2">
    <source>
        <dbReference type="Proteomes" id="UP001333110"/>
    </source>
</evidence>
<organism evidence="1 2">
    <name type="scientific">Mycteria americana</name>
    <name type="common">Wood stork</name>
    <dbReference type="NCBI Taxonomy" id="33587"/>
    <lineage>
        <taxon>Eukaryota</taxon>
        <taxon>Metazoa</taxon>
        <taxon>Chordata</taxon>
        <taxon>Craniata</taxon>
        <taxon>Vertebrata</taxon>
        <taxon>Euteleostomi</taxon>
        <taxon>Archelosauria</taxon>
        <taxon>Archosauria</taxon>
        <taxon>Dinosauria</taxon>
        <taxon>Saurischia</taxon>
        <taxon>Theropoda</taxon>
        <taxon>Coelurosauria</taxon>
        <taxon>Aves</taxon>
        <taxon>Neognathae</taxon>
        <taxon>Neoaves</taxon>
        <taxon>Aequornithes</taxon>
        <taxon>Ciconiiformes</taxon>
        <taxon>Ciconiidae</taxon>
        <taxon>Mycteria</taxon>
    </lineage>
</organism>
<keyword evidence="2" id="KW-1185">Reference proteome</keyword>
<gene>
    <name evidence="1" type="ORF">QYF61_011357</name>
</gene>
<sequence length="359" mass="40087">MLNTLLSTRAKPRMVRNQIIQGWQLDEVSPTLEKSSLRKTEKTGIGLHLDLGQAQVPPCTRTPGTCLSKEKSVLREFSDPLRQPLPASCGQASTKGCTSMSSSHCGEAAETVNPIKLGDKTHKELKSLGYKDYMIIIPFKSELLKRADCGKGRDILTIFIRLHELYGHKCPKERRTILPSQGTKNTRSVQGSKLQRGSLYCAMHSPAALCRSIHPEMRKLTIFSVVRVKLKDPEIRDSIAGEVHGGDLDISVAFAATFENADPRYPSRARLATSLVQGTELQEAPRLMRGEIKSRPVTSDGMRGNGLKLCQGRFRLDIRKNVFTKKVVKHWYGLPREVVGSPSLEVFKRRVDEVLRDMV</sequence>
<dbReference type="AlphaFoldDB" id="A0AAN7S1G5"/>
<accession>A0AAN7S1G5</accession>
<reference evidence="1 2" key="1">
    <citation type="journal article" date="2023" name="J. Hered.">
        <title>Chromosome-level genome of the wood stork (Mycteria americana) provides insight into avian chromosome evolution.</title>
        <authorList>
            <person name="Flamio R. Jr."/>
            <person name="Ramstad K.M."/>
        </authorList>
    </citation>
    <scope>NUCLEOTIDE SEQUENCE [LARGE SCALE GENOMIC DNA]</scope>
    <source>
        <strain evidence="1">JAX WOST 10</strain>
    </source>
</reference>
<comment type="caution">
    <text evidence="1">The sequence shown here is derived from an EMBL/GenBank/DDBJ whole genome shotgun (WGS) entry which is preliminary data.</text>
</comment>
<dbReference type="Proteomes" id="UP001333110">
    <property type="component" value="Unassembled WGS sequence"/>
</dbReference>